<dbReference type="Gene3D" id="2.60.40.10">
    <property type="entry name" value="Immunoglobulins"/>
    <property type="match status" value="1"/>
</dbReference>
<dbReference type="PANTHER" id="PTHR31683:SF18">
    <property type="entry name" value="PECTATE LYASE 21-RELATED"/>
    <property type="match status" value="1"/>
</dbReference>
<evidence type="ECO:0000313" key="6">
    <source>
        <dbReference type="Proteomes" id="UP001231941"/>
    </source>
</evidence>
<evidence type="ECO:0000313" key="5">
    <source>
        <dbReference type="EMBL" id="MDP5272624.1"/>
    </source>
</evidence>
<dbReference type="EMBL" id="JAVAMP010000001">
    <property type="protein sequence ID" value="MDP5272624.1"/>
    <property type="molecule type" value="Genomic_DNA"/>
</dbReference>
<feature type="domain" description="Fibronectin type-III" evidence="4">
    <location>
        <begin position="18"/>
        <end position="108"/>
    </location>
</feature>
<keyword evidence="1 2" id="KW-0456">Lyase</keyword>
<dbReference type="Pfam" id="PF00544">
    <property type="entry name" value="Pectate_lyase_4"/>
    <property type="match status" value="1"/>
</dbReference>
<dbReference type="SUPFAM" id="SSF49265">
    <property type="entry name" value="Fibronectin type III"/>
    <property type="match status" value="1"/>
</dbReference>
<dbReference type="InterPro" id="IPR012334">
    <property type="entry name" value="Pectin_lyas_fold"/>
</dbReference>
<dbReference type="Proteomes" id="UP001231941">
    <property type="component" value="Unassembled WGS sequence"/>
</dbReference>
<keyword evidence="2" id="KW-0119">Carbohydrate metabolism</keyword>
<keyword evidence="2" id="KW-0964">Secreted</keyword>
<dbReference type="InterPro" id="IPR036116">
    <property type="entry name" value="FN3_sf"/>
</dbReference>
<organism evidence="5 6">
    <name type="scientific">Chengkuizengella axinellae</name>
    <dbReference type="NCBI Taxonomy" id="3064388"/>
    <lineage>
        <taxon>Bacteria</taxon>
        <taxon>Bacillati</taxon>
        <taxon>Bacillota</taxon>
        <taxon>Bacilli</taxon>
        <taxon>Bacillales</taxon>
        <taxon>Paenibacillaceae</taxon>
        <taxon>Chengkuizengella</taxon>
    </lineage>
</organism>
<sequence>MVEVGSTGGGDNGGGQVSPEAPSNVLINPSNSTISISWDIVSNADSYNIKRSTTAGGTYNTIATGLTSTSFTDTGLTNGTTYYYVISAVNSIGESENSIEVNATPQDAGGGNPPGNANDLVGFATLNGGTTGGEGDNAVVVTVSTGTDLQNAINNKDPNLPLTIYVDGTITPANSSNNKIDVKDVSDISILGVGTNGELNGIGIKVWRANNIIIRNLTIHHVDIGDKDAISIVGPSNNIWVDHNELYNSLDVDKDYYDGLFDVKDDAEYITFSYNYVHDSWKTALVGSSDSDNFDRKITYHHNRWENMYSRGPLFRFGQGHLYNNYYNNIIDTGINSRMGATLRIENNHFENSKDPVVSLYSSQIGYWDVSNNIFQNNTGNQPTTSTVSYTPPYTYNLDPVEDVKSIVIAGAGVGKINP</sequence>
<evidence type="ECO:0000256" key="1">
    <source>
        <dbReference type="ARBA" id="ARBA00023239"/>
    </source>
</evidence>
<keyword evidence="2" id="KW-0624">Polysaccharide degradation</keyword>
<dbReference type="SMART" id="SM00656">
    <property type="entry name" value="Amb_all"/>
    <property type="match status" value="1"/>
</dbReference>
<comment type="caution">
    <text evidence="5">The sequence shown here is derived from an EMBL/GenBank/DDBJ whole genome shotgun (WGS) entry which is preliminary data.</text>
</comment>
<dbReference type="InterPro" id="IPR045032">
    <property type="entry name" value="PEL"/>
</dbReference>
<name>A0ABT9IUT3_9BACL</name>
<dbReference type="CDD" id="cd00063">
    <property type="entry name" value="FN3"/>
    <property type="match status" value="1"/>
</dbReference>
<feature type="region of interest" description="Disordered" evidence="3">
    <location>
        <begin position="1"/>
        <end position="24"/>
    </location>
</feature>
<comment type="subcellular location">
    <subcellularLocation>
        <location evidence="2">Secreted</location>
    </subcellularLocation>
</comment>
<feature type="compositionally biased region" description="Gly residues" evidence="3">
    <location>
        <begin position="1"/>
        <end position="16"/>
    </location>
</feature>
<proteinExistence type="inferred from homology"/>
<dbReference type="InterPro" id="IPR002022">
    <property type="entry name" value="Pec_lyase"/>
</dbReference>
<reference evidence="5 6" key="1">
    <citation type="submission" date="2023-08" db="EMBL/GenBank/DDBJ databases">
        <authorList>
            <person name="Park J.-S."/>
        </authorList>
    </citation>
    <scope>NUCLEOTIDE SEQUENCE [LARGE SCALE GENOMIC DNA]</scope>
    <source>
        <strain evidence="5 6">2205SS18-9</strain>
    </source>
</reference>
<dbReference type="PROSITE" id="PS50853">
    <property type="entry name" value="FN3"/>
    <property type="match status" value="1"/>
</dbReference>
<protein>
    <submittedName>
        <fullName evidence="5">Fibronectin type III domain-containing protein</fullName>
    </submittedName>
</protein>
<dbReference type="InterPro" id="IPR003961">
    <property type="entry name" value="FN3_dom"/>
</dbReference>
<dbReference type="InterPro" id="IPR011050">
    <property type="entry name" value="Pectin_lyase_fold/virulence"/>
</dbReference>
<evidence type="ECO:0000256" key="3">
    <source>
        <dbReference type="SAM" id="MobiDB-lite"/>
    </source>
</evidence>
<comment type="similarity">
    <text evidence="2">Belongs to the polysaccharide lyase 1 family.</text>
</comment>
<evidence type="ECO:0000256" key="2">
    <source>
        <dbReference type="RuleBase" id="RU361173"/>
    </source>
</evidence>
<accession>A0ABT9IUT3</accession>
<dbReference type="InterPro" id="IPR013783">
    <property type="entry name" value="Ig-like_fold"/>
</dbReference>
<dbReference type="Pfam" id="PF00041">
    <property type="entry name" value="fn3"/>
    <property type="match status" value="1"/>
</dbReference>
<dbReference type="SUPFAM" id="SSF51126">
    <property type="entry name" value="Pectin lyase-like"/>
    <property type="match status" value="1"/>
</dbReference>
<dbReference type="SMART" id="SM00060">
    <property type="entry name" value="FN3"/>
    <property type="match status" value="1"/>
</dbReference>
<keyword evidence="6" id="KW-1185">Reference proteome</keyword>
<gene>
    <name evidence="5" type="ORF">Q5Y73_00735</name>
</gene>
<dbReference type="Gene3D" id="2.160.20.10">
    <property type="entry name" value="Single-stranded right-handed beta-helix, Pectin lyase-like"/>
    <property type="match status" value="1"/>
</dbReference>
<evidence type="ECO:0000259" key="4">
    <source>
        <dbReference type="PROSITE" id="PS50853"/>
    </source>
</evidence>
<dbReference type="PANTHER" id="PTHR31683">
    <property type="entry name" value="PECTATE LYASE 18-RELATED"/>
    <property type="match status" value="1"/>
</dbReference>